<evidence type="ECO:0000256" key="1">
    <source>
        <dbReference type="SAM" id="Phobius"/>
    </source>
</evidence>
<dbReference type="Proteomes" id="UP000265520">
    <property type="component" value="Unassembled WGS sequence"/>
</dbReference>
<dbReference type="EMBL" id="LXQA010091199">
    <property type="protein sequence ID" value="MCI14161.1"/>
    <property type="molecule type" value="Genomic_DNA"/>
</dbReference>
<comment type="caution">
    <text evidence="2">The sequence shown here is derived from an EMBL/GenBank/DDBJ whole genome shotgun (WGS) entry which is preliminary data.</text>
</comment>
<name>A0A392PQ01_9FABA</name>
<proteinExistence type="predicted"/>
<reference evidence="2 3" key="1">
    <citation type="journal article" date="2018" name="Front. Plant Sci.">
        <title>Red Clover (Trifolium pratense) and Zigzag Clover (T. medium) - A Picture of Genomic Similarities and Differences.</title>
        <authorList>
            <person name="Dluhosova J."/>
            <person name="Istvanek J."/>
            <person name="Nedelnik J."/>
            <person name="Repkova J."/>
        </authorList>
    </citation>
    <scope>NUCLEOTIDE SEQUENCE [LARGE SCALE GENOMIC DNA]</scope>
    <source>
        <strain evidence="3">cv. 10/8</strain>
        <tissue evidence="2">Leaf</tissue>
    </source>
</reference>
<feature type="transmembrane region" description="Helical" evidence="1">
    <location>
        <begin position="38"/>
        <end position="63"/>
    </location>
</feature>
<keyword evidence="1" id="KW-0812">Transmembrane</keyword>
<keyword evidence="1" id="KW-0472">Membrane</keyword>
<evidence type="ECO:0000313" key="2">
    <source>
        <dbReference type="EMBL" id="MCI14161.1"/>
    </source>
</evidence>
<keyword evidence="3" id="KW-1185">Reference proteome</keyword>
<sequence>MPWFFFGIAVDDRYEVSCCYDVFTGICWPVVVPLVLDLFLYFVSFINSLSGSVLVFGVPLSLLDQSLGCPRKLPGQGCPLYRLPRSSLGVGGIRGRLDHSALAVASWEWGMSLMACASTLFR</sequence>
<organism evidence="2 3">
    <name type="scientific">Trifolium medium</name>
    <dbReference type="NCBI Taxonomy" id="97028"/>
    <lineage>
        <taxon>Eukaryota</taxon>
        <taxon>Viridiplantae</taxon>
        <taxon>Streptophyta</taxon>
        <taxon>Embryophyta</taxon>
        <taxon>Tracheophyta</taxon>
        <taxon>Spermatophyta</taxon>
        <taxon>Magnoliopsida</taxon>
        <taxon>eudicotyledons</taxon>
        <taxon>Gunneridae</taxon>
        <taxon>Pentapetalae</taxon>
        <taxon>rosids</taxon>
        <taxon>fabids</taxon>
        <taxon>Fabales</taxon>
        <taxon>Fabaceae</taxon>
        <taxon>Papilionoideae</taxon>
        <taxon>50 kb inversion clade</taxon>
        <taxon>NPAAA clade</taxon>
        <taxon>Hologalegina</taxon>
        <taxon>IRL clade</taxon>
        <taxon>Trifolieae</taxon>
        <taxon>Trifolium</taxon>
    </lineage>
</organism>
<dbReference type="AlphaFoldDB" id="A0A392PQ01"/>
<evidence type="ECO:0000313" key="3">
    <source>
        <dbReference type="Proteomes" id="UP000265520"/>
    </source>
</evidence>
<protein>
    <submittedName>
        <fullName evidence="2">Uncharacterized protein</fullName>
    </submittedName>
</protein>
<keyword evidence="1" id="KW-1133">Transmembrane helix</keyword>
<accession>A0A392PQ01</accession>